<gene>
    <name evidence="2" type="ORF">EG799_10020</name>
</gene>
<dbReference type="Proteomes" id="UP000275232">
    <property type="component" value="Unassembled WGS sequence"/>
</dbReference>
<keyword evidence="1" id="KW-0812">Transmembrane</keyword>
<feature type="transmembrane region" description="Helical" evidence="1">
    <location>
        <begin position="108"/>
        <end position="128"/>
    </location>
</feature>
<protein>
    <submittedName>
        <fullName evidence="2">DUF2254 domain-containing protein</fullName>
    </submittedName>
</protein>
<organism evidence="2 3">
    <name type="scientific">Aurantiacibacter spongiae</name>
    <dbReference type="NCBI Taxonomy" id="2488860"/>
    <lineage>
        <taxon>Bacteria</taxon>
        <taxon>Pseudomonadati</taxon>
        <taxon>Pseudomonadota</taxon>
        <taxon>Alphaproteobacteria</taxon>
        <taxon>Sphingomonadales</taxon>
        <taxon>Erythrobacteraceae</taxon>
        <taxon>Aurantiacibacter</taxon>
    </lineage>
</organism>
<feature type="transmembrane region" description="Helical" evidence="1">
    <location>
        <begin position="148"/>
        <end position="172"/>
    </location>
</feature>
<evidence type="ECO:0000313" key="3">
    <source>
        <dbReference type="Proteomes" id="UP000275232"/>
    </source>
</evidence>
<dbReference type="AlphaFoldDB" id="A0A3N5CUA7"/>
<dbReference type="Pfam" id="PF10011">
    <property type="entry name" value="DUF2254"/>
    <property type="match status" value="1"/>
</dbReference>
<dbReference type="InterPro" id="IPR018723">
    <property type="entry name" value="DUF2254_membrane"/>
</dbReference>
<dbReference type="EMBL" id="RPFZ01000001">
    <property type="protein sequence ID" value="RPF71916.1"/>
    <property type="molecule type" value="Genomic_DNA"/>
</dbReference>
<comment type="caution">
    <text evidence="2">The sequence shown here is derived from an EMBL/GenBank/DDBJ whole genome shotgun (WGS) entry which is preliminary data.</text>
</comment>
<reference evidence="2 3" key="1">
    <citation type="submission" date="2018-11" db="EMBL/GenBank/DDBJ databases">
        <title>Erythrobacter spongiae sp. nov., isolated from a marine sponge.</title>
        <authorList>
            <person name="Zhuang L."/>
            <person name="Luo L."/>
        </authorList>
    </citation>
    <scope>NUCLEOTIDE SEQUENCE [LARGE SCALE GENOMIC DNA]</scope>
    <source>
        <strain evidence="2 3">HN-E23</strain>
    </source>
</reference>
<feature type="transmembrane region" description="Helical" evidence="1">
    <location>
        <begin position="65"/>
        <end position="87"/>
    </location>
</feature>
<name>A0A3N5CUA7_9SPHN</name>
<sequence length="453" mass="49239">MTRLRAFWHEVNASYWFYPALFSILAVMLAFATIWMDRQGWAGFLGDIPSLIPARPDGASNMLTVIAGSMIGVASTVFSITIAAVAYASGNYGPRLLTNFMEDRGNQLSLAVFIATFVYALVVLRSVRGGDEAPTDLTEAVADAIPGFVPQLSLLVAFALTGVAVAVLVYFLNHIPASIRINTVLKGIGQRLLDQIDHRFPDEADGDERPEKPKGKPIRCAGTGYIQLIDYDALQSVAHDHGGDIVMDVRVGDFVHAAVAIADWCPREDGDAEPPYAAIRDCYAMGSRRTPSQDLNFLVDELAEIALRALSPGINDPFTAITALHWMGAAVAELGQRDLRHDLHIENVAPGASRVWPLNDTFQDYVDRGFGAIRSGAATNRIAAGVFLDVLGDAATLIGARERRACLLREANLLREQARLELRGPELEEVEARYDLALKILAREGLEATLDGL</sequence>
<keyword evidence="3" id="KW-1185">Reference proteome</keyword>
<proteinExistence type="predicted"/>
<keyword evidence="1" id="KW-0472">Membrane</keyword>
<evidence type="ECO:0000256" key="1">
    <source>
        <dbReference type="SAM" id="Phobius"/>
    </source>
</evidence>
<dbReference type="RefSeq" id="WP_123880813.1">
    <property type="nucleotide sequence ID" value="NZ_RPFZ01000001.1"/>
</dbReference>
<dbReference type="OrthoDB" id="2955631at2"/>
<evidence type="ECO:0000313" key="2">
    <source>
        <dbReference type="EMBL" id="RPF71916.1"/>
    </source>
</evidence>
<keyword evidence="1" id="KW-1133">Transmembrane helix</keyword>
<feature type="transmembrane region" description="Helical" evidence="1">
    <location>
        <begin position="15"/>
        <end position="36"/>
    </location>
</feature>
<accession>A0A3N5CUA7</accession>